<keyword evidence="6" id="KW-0472">Membrane</keyword>
<dbReference type="Pfam" id="PF02518">
    <property type="entry name" value="HATPase_c"/>
    <property type="match status" value="1"/>
</dbReference>
<dbReference type="Pfam" id="PF00512">
    <property type="entry name" value="HisKA"/>
    <property type="match status" value="1"/>
</dbReference>
<dbReference type="SMART" id="SM00448">
    <property type="entry name" value="REC"/>
    <property type="match status" value="1"/>
</dbReference>
<feature type="transmembrane region" description="Helical" evidence="6">
    <location>
        <begin position="294"/>
        <end position="315"/>
    </location>
</feature>
<evidence type="ECO:0000259" key="8">
    <source>
        <dbReference type="PROSITE" id="PS50110"/>
    </source>
</evidence>
<dbReference type="SMART" id="SM00387">
    <property type="entry name" value="HATPase_c"/>
    <property type="match status" value="1"/>
</dbReference>
<keyword evidence="4" id="KW-0902">Two-component regulatory system</keyword>
<dbReference type="InterPro" id="IPR003594">
    <property type="entry name" value="HATPase_dom"/>
</dbReference>
<evidence type="ECO:0000313" key="9">
    <source>
        <dbReference type="EMBL" id="GAA0813152.1"/>
    </source>
</evidence>
<keyword evidence="6" id="KW-0812">Transmembrane</keyword>
<keyword evidence="3 5" id="KW-0597">Phosphoprotein</keyword>
<dbReference type="PROSITE" id="PS50110">
    <property type="entry name" value="RESPONSE_REGULATORY"/>
    <property type="match status" value="1"/>
</dbReference>
<keyword evidence="10" id="KW-1185">Reference proteome</keyword>
<dbReference type="PANTHER" id="PTHR45339">
    <property type="entry name" value="HYBRID SIGNAL TRANSDUCTION HISTIDINE KINASE J"/>
    <property type="match status" value="1"/>
</dbReference>
<evidence type="ECO:0000256" key="1">
    <source>
        <dbReference type="ARBA" id="ARBA00000085"/>
    </source>
</evidence>
<dbReference type="EC" id="2.7.13.3" evidence="2"/>
<dbReference type="InterPro" id="IPR032255">
    <property type="entry name" value="HBM"/>
</dbReference>
<sequence>MFSSLKLQLTAALLVILLLALGQQFVAVESQKLLTSGLATTQRVANKVMLVKAFEKDVLDLQRSVLIYQQNNSQSVLKRFEQTMQSINEKLADISMFIDISTLDKKQQTVINSMRGHLTSYRENFDVVVETLIKRKSLFDENIVTEIEAVKAQLTEQINASRNADTKKAYYRELLSLINQLQVSVYEYALYSTFEPIEKFNKIKSQLDELLSKINDPSSTKSITASVNHINSNFFQLTQITRNYQFLVNVVMSGSANEFLYLAKSLSQAFLTYLKDNNSTLNHTVEQSGHRSNAMFILSLIMMLMVMVFVVYRLIFPIQRVTKVFDILAENKELKEELNSSRVDEIGKLIRSANIFKNKNLQTNTLLLEARQLNEQLIIETEKAEKATKAKSIFLANMSHEIRTPINGIVGLVDLLMLKDLPNEEMDYLNKIRYSTSILMSVINDILDFSKIEAGKLVIENIAFNPGTIIENIIESVVVRAAEKNINIHCLLPENLPETLEGDPVRLSQILLNLVNNAVKFTEKGHITLKVSHEVHPDKTGATLCLQVIDSGIGISDEQQQNIFKDFIQADGSTSRHYGGTGLGLSISEQLAKLMGGSIKLKSTLNVGSTFIVTIPFALIKADISPPTLSLQPCVHLCNLEQELAIYNRSFTPYFTRSIIVNQVDLISDDGPFAIQKEQEEKEKQVLIIFVGKLLTSQQRSIINQLCTSNILLGFCLETHADEIKESLLKLGGKHFIHQPLLPSRIHSFLNDLFREEHDMQSPPIVTSAKAIRDSEKVLTFQGHVLLVEDNTINQLVAGKVLKSFGLTYDIAGDGEQAVEKIKRNQAYDLIFMDIQMPVLDGYEATKSIRKLGFDDLIVCGLSANAMRDDINKGMDSGMNEYITKPLHRNDMERILSKYLSST</sequence>
<dbReference type="InterPro" id="IPR036097">
    <property type="entry name" value="HisK_dim/P_sf"/>
</dbReference>
<evidence type="ECO:0000256" key="6">
    <source>
        <dbReference type="SAM" id="Phobius"/>
    </source>
</evidence>
<name>A0ABP3WDE0_9GAMM</name>
<evidence type="ECO:0000256" key="3">
    <source>
        <dbReference type="ARBA" id="ARBA00022553"/>
    </source>
</evidence>
<dbReference type="RefSeq" id="WP_343815267.1">
    <property type="nucleotide sequence ID" value="NZ_BAAAFA010000002.1"/>
</dbReference>
<dbReference type="SUPFAM" id="SSF47384">
    <property type="entry name" value="Homodimeric domain of signal transducing histidine kinase"/>
    <property type="match status" value="1"/>
</dbReference>
<dbReference type="CDD" id="cd00082">
    <property type="entry name" value="HisKA"/>
    <property type="match status" value="1"/>
</dbReference>
<comment type="catalytic activity">
    <reaction evidence="1">
        <text>ATP + protein L-histidine = ADP + protein N-phospho-L-histidine.</text>
        <dbReference type="EC" id="2.7.13.3"/>
    </reaction>
</comment>
<dbReference type="CDD" id="cd17546">
    <property type="entry name" value="REC_hyHK_CKI1_RcsC-like"/>
    <property type="match status" value="1"/>
</dbReference>
<evidence type="ECO:0000256" key="2">
    <source>
        <dbReference type="ARBA" id="ARBA00012438"/>
    </source>
</evidence>
<dbReference type="CDD" id="cd16922">
    <property type="entry name" value="HATPase_EvgS-ArcB-TorS-like"/>
    <property type="match status" value="1"/>
</dbReference>
<dbReference type="Gene3D" id="3.30.565.10">
    <property type="entry name" value="Histidine kinase-like ATPase, C-terminal domain"/>
    <property type="match status" value="1"/>
</dbReference>
<dbReference type="PRINTS" id="PR00344">
    <property type="entry name" value="BCTRLSENSOR"/>
</dbReference>
<feature type="domain" description="Histidine kinase" evidence="7">
    <location>
        <begin position="397"/>
        <end position="619"/>
    </location>
</feature>
<dbReference type="SUPFAM" id="SSF55874">
    <property type="entry name" value="ATPase domain of HSP90 chaperone/DNA topoisomerase II/histidine kinase"/>
    <property type="match status" value="1"/>
</dbReference>
<dbReference type="InterPro" id="IPR036890">
    <property type="entry name" value="HATPase_C_sf"/>
</dbReference>
<gene>
    <name evidence="9" type="ORF">GCM10009111_08080</name>
</gene>
<dbReference type="Gene3D" id="3.40.50.2300">
    <property type="match status" value="1"/>
</dbReference>
<dbReference type="InterPro" id="IPR004358">
    <property type="entry name" value="Sig_transdc_His_kin-like_C"/>
</dbReference>
<proteinExistence type="predicted"/>
<dbReference type="InterPro" id="IPR011006">
    <property type="entry name" value="CheY-like_superfamily"/>
</dbReference>
<feature type="modified residue" description="4-aspartylphosphate" evidence="5">
    <location>
        <position position="834"/>
    </location>
</feature>
<organism evidence="9 10">
    <name type="scientific">Colwellia asteriadis</name>
    <dbReference type="NCBI Taxonomy" id="517723"/>
    <lineage>
        <taxon>Bacteria</taxon>
        <taxon>Pseudomonadati</taxon>
        <taxon>Pseudomonadota</taxon>
        <taxon>Gammaproteobacteria</taxon>
        <taxon>Alteromonadales</taxon>
        <taxon>Colwelliaceae</taxon>
        <taxon>Colwellia</taxon>
    </lineage>
</organism>
<dbReference type="Gene3D" id="6.10.340.10">
    <property type="match status" value="1"/>
</dbReference>
<reference evidence="10" key="1">
    <citation type="journal article" date="2019" name="Int. J. Syst. Evol. Microbiol.">
        <title>The Global Catalogue of Microorganisms (GCM) 10K type strain sequencing project: providing services to taxonomists for standard genome sequencing and annotation.</title>
        <authorList>
            <consortium name="The Broad Institute Genomics Platform"/>
            <consortium name="The Broad Institute Genome Sequencing Center for Infectious Disease"/>
            <person name="Wu L."/>
            <person name="Ma J."/>
        </authorList>
    </citation>
    <scope>NUCLEOTIDE SEQUENCE [LARGE SCALE GENOMIC DNA]</scope>
    <source>
        <strain evidence="10">JCM 15608</strain>
    </source>
</reference>
<accession>A0ABP3WDE0</accession>
<protein>
    <recommendedName>
        <fullName evidence="2">histidine kinase</fullName>
        <ecNumber evidence="2">2.7.13.3</ecNumber>
    </recommendedName>
</protein>
<evidence type="ECO:0000313" key="10">
    <source>
        <dbReference type="Proteomes" id="UP001500021"/>
    </source>
</evidence>
<dbReference type="InterPro" id="IPR005467">
    <property type="entry name" value="His_kinase_dom"/>
</dbReference>
<comment type="caution">
    <text evidence="9">The sequence shown here is derived from an EMBL/GenBank/DDBJ whole genome shotgun (WGS) entry which is preliminary data.</text>
</comment>
<keyword evidence="6" id="KW-1133">Transmembrane helix</keyword>
<dbReference type="PROSITE" id="PS50109">
    <property type="entry name" value="HIS_KIN"/>
    <property type="match status" value="1"/>
</dbReference>
<feature type="domain" description="Response regulatory" evidence="8">
    <location>
        <begin position="784"/>
        <end position="900"/>
    </location>
</feature>
<dbReference type="Gene3D" id="1.10.287.130">
    <property type="match status" value="1"/>
</dbReference>
<evidence type="ECO:0000256" key="5">
    <source>
        <dbReference type="PROSITE-ProRule" id="PRU00169"/>
    </source>
</evidence>
<dbReference type="SUPFAM" id="SSF52172">
    <property type="entry name" value="CheY-like"/>
    <property type="match status" value="1"/>
</dbReference>
<dbReference type="EMBL" id="BAAAFA010000002">
    <property type="protein sequence ID" value="GAA0813152.1"/>
    <property type="molecule type" value="Genomic_DNA"/>
</dbReference>
<dbReference type="InterPro" id="IPR001789">
    <property type="entry name" value="Sig_transdc_resp-reg_receiver"/>
</dbReference>
<evidence type="ECO:0000256" key="4">
    <source>
        <dbReference type="ARBA" id="ARBA00023012"/>
    </source>
</evidence>
<dbReference type="Proteomes" id="UP001500021">
    <property type="component" value="Unassembled WGS sequence"/>
</dbReference>
<dbReference type="Pfam" id="PF00072">
    <property type="entry name" value="Response_reg"/>
    <property type="match status" value="1"/>
</dbReference>
<dbReference type="PANTHER" id="PTHR45339:SF1">
    <property type="entry name" value="HYBRID SIGNAL TRANSDUCTION HISTIDINE KINASE J"/>
    <property type="match status" value="1"/>
</dbReference>
<dbReference type="InterPro" id="IPR003661">
    <property type="entry name" value="HisK_dim/P_dom"/>
</dbReference>
<evidence type="ECO:0000259" key="7">
    <source>
        <dbReference type="PROSITE" id="PS50109"/>
    </source>
</evidence>
<dbReference type="SMART" id="SM00388">
    <property type="entry name" value="HisKA"/>
    <property type="match status" value="1"/>
</dbReference>
<dbReference type="SMART" id="SM01358">
    <property type="entry name" value="HBM"/>
    <property type="match status" value="1"/>
</dbReference>